<organism evidence="2">
    <name type="scientific">Lacrimispora sp. BS-2</name>
    <dbReference type="NCBI Taxonomy" id="3151850"/>
    <lineage>
        <taxon>Bacteria</taxon>
        <taxon>Bacillati</taxon>
        <taxon>Bacillota</taxon>
        <taxon>Clostridia</taxon>
        <taxon>Lachnospirales</taxon>
        <taxon>Lachnospiraceae</taxon>
        <taxon>Lacrimispora</taxon>
    </lineage>
</organism>
<dbReference type="PANTHER" id="PTHR10199">
    <property type="entry name" value="THROMBOSPONDIN"/>
    <property type="match status" value="1"/>
</dbReference>
<reference evidence="2" key="1">
    <citation type="submission" date="2024-06" db="EMBL/GenBank/DDBJ databases">
        <title>Lacrimispora cavernae sp. nov., a novel anaerobe isolated from bat guano pile inside a cave.</title>
        <authorList>
            <person name="Miller S.L."/>
            <person name="Lu N."/>
            <person name="King J."/>
            <person name="Sankaranarayanan K."/>
            <person name="Lawson P.A."/>
        </authorList>
    </citation>
    <scope>NUCLEOTIDE SEQUENCE</scope>
    <source>
        <strain evidence="2">BS-2</strain>
    </source>
</reference>
<dbReference type="EMBL" id="CP157940">
    <property type="protein sequence ID" value="XBS54075.1"/>
    <property type="molecule type" value="Genomic_DNA"/>
</dbReference>
<dbReference type="GO" id="GO:0005576">
    <property type="term" value="C:extracellular region"/>
    <property type="evidence" value="ECO:0007669"/>
    <property type="project" value="InterPro"/>
</dbReference>
<dbReference type="Pfam" id="PF05735">
    <property type="entry name" value="TSP_C"/>
    <property type="match status" value="1"/>
</dbReference>
<evidence type="ECO:0000313" key="2">
    <source>
        <dbReference type="EMBL" id="XBS54075.1"/>
    </source>
</evidence>
<sequence>MRKSPKERRNQYMQAQRITTAEAAIAVKAPPAMTFSATMPAYTYTTEAKPMDLSNWSSVILAKDCQGPVDPNWKLDDTKTSVTQTLHSKATAFISDVDCINTKIEGSFSVDTLGDDDFIGFVFGYKDVGHYYLFDWKQAGGYDNIFGDSGKQGMSVKVVNTDSAVNEADLWSTSGTENKIKLLYHNNIAYAHKTLYHFALTYTDKGEINIVVKEGTKVIDDITITDKTYQSGKFGFYNFSQEMVTYTGFTIKEIAPVQVTGNRALLVITMVTGERKEYEMTMDEINDFITWYNSKAASGPAYMIEKDYNKASFTSRKDYLAYEQISNFEVNEYNK</sequence>
<dbReference type="RefSeq" id="WP_349946479.1">
    <property type="nucleotide sequence ID" value="NZ_CP157940.1"/>
</dbReference>
<dbReference type="Gene3D" id="2.60.120.200">
    <property type="match status" value="1"/>
</dbReference>
<dbReference type="InterPro" id="IPR008859">
    <property type="entry name" value="Thrombospondin_C"/>
</dbReference>
<dbReference type="PANTHER" id="PTHR10199:SF100">
    <property type="entry name" value="THROMBOSPONDIN, ISOFORM A"/>
    <property type="match status" value="1"/>
</dbReference>
<name>A0AAU7PP97_9FIRM</name>
<evidence type="ECO:0000259" key="1">
    <source>
        <dbReference type="PROSITE" id="PS51236"/>
    </source>
</evidence>
<dbReference type="GO" id="GO:0005509">
    <property type="term" value="F:calcium ion binding"/>
    <property type="evidence" value="ECO:0007669"/>
    <property type="project" value="InterPro"/>
</dbReference>
<dbReference type="SUPFAM" id="SSF49899">
    <property type="entry name" value="Concanavalin A-like lectins/glucanases"/>
    <property type="match status" value="1"/>
</dbReference>
<dbReference type="PROSITE" id="PS51236">
    <property type="entry name" value="TSP_CTER"/>
    <property type="match status" value="1"/>
</dbReference>
<accession>A0AAU7PP97</accession>
<feature type="domain" description="TSP C-terminal" evidence="1">
    <location>
        <begin position="54"/>
        <end position="258"/>
    </location>
</feature>
<dbReference type="GO" id="GO:0007155">
    <property type="term" value="P:cell adhesion"/>
    <property type="evidence" value="ECO:0007669"/>
    <property type="project" value="InterPro"/>
</dbReference>
<gene>
    <name evidence="2" type="ORF">ABFV83_20155</name>
</gene>
<dbReference type="InterPro" id="IPR013320">
    <property type="entry name" value="ConA-like_dom_sf"/>
</dbReference>
<protein>
    <recommendedName>
        <fullName evidence="1">TSP C-terminal domain-containing protein</fullName>
    </recommendedName>
</protein>
<dbReference type="AlphaFoldDB" id="A0AAU7PP97"/>
<proteinExistence type="predicted"/>